<dbReference type="GO" id="GO:0006310">
    <property type="term" value="P:DNA recombination"/>
    <property type="evidence" value="ECO:0007669"/>
    <property type="project" value="UniProtKB-KW"/>
</dbReference>
<dbReference type="GO" id="GO:0003964">
    <property type="term" value="F:RNA-directed DNA polymerase activity"/>
    <property type="evidence" value="ECO:0007669"/>
    <property type="project" value="UniProtKB-KW"/>
</dbReference>
<keyword evidence="8" id="KW-0378">Hydrolase</keyword>
<dbReference type="SUPFAM" id="SSF53098">
    <property type="entry name" value="Ribonuclease H-like"/>
    <property type="match status" value="1"/>
</dbReference>
<dbReference type="InterPro" id="IPR050951">
    <property type="entry name" value="Retrovirus_Pol_polyprotein"/>
</dbReference>
<dbReference type="InterPro" id="IPR056924">
    <property type="entry name" value="SH3_Tf2-1"/>
</dbReference>
<accession>A0A9Q3K167</accession>
<evidence type="ECO:0000313" key="17">
    <source>
        <dbReference type="EMBL" id="MBW0572653.1"/>
    </source>
</evidence>
<keyword evidence="12" id="KW-0695">RNA-directed DNA polymerase</keyword>
<dbReference type="SUPFAM" id="SSF56672">
    <property type="entry name" value="DNA/RNA polymerases"/>
    <property type="match status" value="1"/>
</dbReference>
<evidence type="ECO:0000259" key="16">
    <source>
        <dbReference type="PROSITE" id="PS50994"/>
    </source>
</evidence>
<evidence type="ECO:0000256" key="4">
    <source>
        <dbReference type="ARBA" id="ARBA00022722"/>
    </source>
</evidence>
<evidence type="ECO:0000256" key="5">
    <source>
        <dbReference type="ARBA" id="ARBA00022723"/>
    </source>
</evidence>
<keyword evidence="11" id="KW-0229">DNA integration</keyword>
<dbReference type="InterPro" id="IPR043502">
    <property type="entry name" value="DNA/RNA_pol_sf"/>
</dbReference>
<proteinExistence type="predicted"/>
<dbReference type="Gene3D" id="1.10.340.70">
    <property type="match status" value="1"/>
</dbReference>
<dbReference type="GO" id="GO:0003887">
    <property type="term" value="F:DNA-directed DNA polymerase activity"/>
    <property type="evidence" value="ECO:0007669"/>
    <property type="project" value="UniProtKB-KW"/>
</dbReference>
<dbReference type="GO" id="GO:0004519">
    <property type="term" value="F:endonuclease activity"/>
    <property type="evidence" value="ECO:0007669"/>
    <property type="project" value="UniProtKB-KW"/>
</dbReference>
<evidence type="ECO:0000313" key="18">
    <source>
        <dbReference type="Proteomes" id="UP000765509"/>
    </source>
</evidence>
<keyword evidence="2" id="KW-0808">Transferase</keyword>
<keyword evidence="9" id="KW-0460">Magnesium</keyword>
<evidence type="ECO:0000256" key="6">
    <source>
        <dbReference type="ARBA" id="ARBA00022750"/>
    </source>
</evidence>
<dbReference type="Proteomes" id="UP000765509">
    <property type="component" value="Unassembled WGS sequence"/>
</dbReference>
<dbReference type="GO" id="GO:0005634">
    <property type="term" value="C:nucleus"/>
    <property type="evidence" value="ECO:0007669"/>
    <property type="project" value="UniProtKB-ARBA"/>
</dbReference>
<evidence type="ECO:0000256" key="7">
    <source>
        <dbReference type="ARBA" id="ARBA00022759"/>
    </source>
</evidence>
<keyword evidence="5" id="KW-0479">Metal-binding</keyword>
<keyword evidence="15" id="KW-0233">DNA recombination</keyword>
<dbReference type="Pfam" id="PF17921">
    <property type="entry name" value="Integrase_H2C2"/>
    <property type="match status" value="1"/>
</dbReference>
<dbReference type="GO" id="GO:0003677">
    <property type="term" value="F:DNA binding"/>
    <property type="evidence" value="ECO:0007669"/>
    <property type="project" value="UniProtKB-KW"/>
</dbReference>
<evidence type="ECO:0000256" key="15">
    <source>
        <dbReference type="ARBA" id="ARBA00023172"/>
    </source>
</evidence>
<comment type="caution">
    <text evidence="17">The sequence shown here is derived from an EMBL/GenBank/DDBJ whole genome shotgun (WGS) entry which is preliminary data.</text>
</comment>
<dbReference type="PANTHER" id="PTHR37984">
    <property type="entry name" value="PROTEIN CBG26694"/>
    <property type="match status" value="1"/>
</dbReference>
<keyword evidence="13" id="KW-0239">DNA-directed DNA polymerase</keyword>
<dbReference type="OrthoDB" id="8022549at2759"/>
<keyword evidence="7" id="KW-0255">Endonuclease</keyword>
<keyword evidence="1" id="KW-0645">Protease</keyword>
<dbReference type="AlphaFoldDB" id="A0A9Q3K167"/>
<evidence type="ECO:0000256" key="2">
    <source>
        <dbReference type="ARBA" id="ARBA00022679"/>
    </source>
</evidence>
<dbReference type="FunFam" id="1.10.340.70:FF:000001">
    <property type="entry name" value="Retrovirus-related Pol polyprotein from transposon gypsy-like Protein"/>
    <property type="match status" value="1"/>
</dbReference>
<reference evidence="17" key="1">
    <citation type="submission" date="2021-03" db="EMBL/GenBank/DDBJ databases">
        <title>Draft genome sequence of rust myrtle Austropuccinia psidii MF-1, a brazilian biotype.</title>
        <authorList>
            <person name="Quecine M.C."/>
            <person name="Pachon D.M.R."/>
            <person name="Bonatelli M.L."/>
            <person name="Correr F.H."/>
            <person name="Franceschini L.M."/>
            <person name="Leite T.F."/>
            <person name="Margarido G.R.A."/>
            <person name="Almeida C.A."/>
            <person name="Ferrarezi J.A."/>
            <person name="Labate C.A."/>
        </authorList>
    </citation>
    <scope>NUCLEOTIDE SEQUENCE</scope>
    <source>
        <strain evidence="17">MF-1</strain>
    </source>
</reference>
<evidence type="ECO:0000256" key="8">
    <source>
        <dbReference type="ARBA" id="ARBA00022801"/>
    </source>
</evidence>
<dbReference type="Gene3D" id="3.30.70.270">
    <property type="match status" value="1"/>
</dbReference>
<sequence>MPQTKKEMQSFLGFAGYYGQHIKDFAKIAKYLYKLCDQQTVYEMTEERVKAYEELKNSLTNAPFLLMPDWKLPFKLYIDACGEGLGAALHQTQIINDKPVEGPICFNSIQIKPTEERYRAIQMECLCLVWSLEKLHYYLDGTVFDVITDCNAVKSLLNMKTPNRHMLRWQIAIQEYRGNMTIVHKSGNIHKNADVLSRWALANTPDNPAWVPQEEHHIEGICVTDIGTEFFSQVKESYKIDKNCHILSQILIKDCKDPSLSSKLDETLKKAYDEGRYHLLDGILYHRTKHTCVMALTDRTLINPILHECHDSVAAGHLSEDRTLERVKTCSWWPNWKKDVAEYCQTCERCQKANRATGKKFGMMIQIQEPKSPWEIAHMDWVTPLPPGGDRSYNACLVLVDRYSKTSMFLPYHKDDTAIETAIMIWNKVSSHTGLLQNIISDRDPKFTSALWTNLHNFFRTKLSFSTAYHPQTDGLAERMIQTLEDMIRRFCAYELELKYSDVFTHDWCTLIPALELAYKTSIHSSTGKTPAMLEKGWNPRLPYDTLKKDLVDIHPTARSFKIMLDKARHHANRCMQDSFKYAKERWDKSHKPPDFKIGDLVLVSNLNFNNIKGPKKLKDSFAGPFMIKALHGPNAVQLELTGELMNKHPTFPVSLIKPYSSSDKELFPLRNKPPLEIPPLEEGEEKKIVKVLKEDEWLLEKDITNADKLLRRFRHERKPEK</sequence>
<keyword evidence="18" id="KW-1185">Reference proteome</keyword>
<dbReference type="Pfam" id="PF24626">
    <property type="entry name" value="SH3_Tf2-1"/>
    <property type="match status" value="1"/>
</dbReference>
<keyword evidence="14" id="KW-0238">DNA-binding</keyword>
<dbReference type="Gene3D" id="3.30.420.10">
    <property type="entry name" value="Ribonuclease H-like superfamily/Ribonuclease H"/>
    <property type="match status" value="1"/>
</dbReference>
<gene>
    <name evidence="17" type="ORF">O181_112368</name>
</gene>
<evidence type="ECO:0000256" key="13">
    <source>
        <dbReference type="ARBA" id="ARBA00022932"/>
    </source>
</evidence>
<dbReference type="GO" id="GO:0015074">
    <property type="term" value="P:DNA integration"/>
    <property type="evidence" value="ECO:0007669"/>
    <property type="project" value="UniProtKB-KW"/>
</dbReference>
<dbReference type="InterPro" id="IPR012337">
    <property type="entry name" value="RNaseH-like_sf"/>
</dbReference>
<evidence type="ECO:0000256" key="14">
    <source>
        <dbReference type="ARBA" id="ARBA00023125"/>
    </source>
</evidence>
<organism evidence="17 18">
    <name type="scientific">Austropuccinia psidii MF-1</name>
    <dbReference type="NCBI Taxonomy" id="1389203"/>
    <lineage>
        <taxon>Eukaryota</taxon>
        <taxon>Fungi</taxon>
        <taxon>Dikarya</taxon>
        <taxon>Basidiomycota</taxon>
        <taxon>Pucciniomycotina</taxon>
        <taxon>Pucciniomycetes</taxon>
        <taxon>Pucciniales</taxon>
        <taxon>Sphaerophragmiaceae</taxon>
        <taxon>Austropuccinia</taxon>
    </lineage>
</organism>
<evidence type="ECO:0000256" key="12">
    <source>
        <dbReference type="ARBA" id="ARBA00022918"/>
    </source>
</evidence>
<keyword evidence="10" id="KW-0694">RNA-binding</keyword>
<dbReference type="InterPro" id="IPR001584">
    <property type="entry name" value="Integrase_cat-core"/>
</dbReference>
<keyword evidence="3" id="KW-0548">Nucleotidyltransferase</keyword>
<evidence type="ECO:0000256" key="1">
    <source>
        <dbReference type="ARBA" id="ARBA00022670"/>
    </source>
</evidence>
<keyword evidence="6" id="KW-0064">Aspartyl protease</keyword>
<dbReference type="InterPro" id="IPR036397">
    <property type="entry name" value="RNaseH_sf"/>
</dbReference>
<dbReference type="CDD" id="cd09274">
    <property type="entry name" value="RNase_HI_RT_Ty3"/>
    <property type="match status" value="1"/>
</dbReference>
<dbReference type="GO" id="GO:0003723">
    <property type="term" value="F:RNA binding"/>
    <property type="evidence" value="ECO:0007669"/>
    <property type="project" value="UniProtKB-KW"/>
</dbReference>
<keyword evidence="4" id="KW-0540">Nuclease</keyword>
<dbReference type="GO" id="GO:0006508">
    <property type="term" value="P:proteolysis"/>
    <property type="evidence" value="ECO:0007669"/>
    <property type="project" value="UniProtKB-KW"/>
</dbReference>
<dbReference type="InterPro" id="IPR043128">
    <property type="entry name" value="Rev_trsase/Diguanyl_cyclase"/>
</dbReference>
<dbReference type="InterPro" id="IPR041373">
    <property type="entry name" value="RT_RNaseH"/>
</dbReference>
<dbReference type="PANTHER" id="PTHR37984:SF5">
    <property type="entry name" value="PROTEIN NYNRIN-LIKE"/>
    <property type="match status" value="1"/>
</dbReference>
<dbReference type="GO" id="GO:0046872">
    <property type="term" value="F:metal ion binding"/>
    <property type="evidence" value="ECO:0007669"/>
    <property type="project" value="UniProtKB-KW"/>
</dbReference>
<feature type="domain" description="Integrase catalytic" evidence="16">
    <location>
        <begin position="369"/>
        <end position="539"/>
    </location>
</feature>
<dbReference type="PROSITE" id="PS50994">
    <property type="entry name" value="INTEGRASE"/>
    <property type="match status" value="1"/>
</dbReference>
<evidence type="ECO:0000256" key="9">
    <source>
        <dbReference type="ARBA" id="ARBA00022842"/>
    </source>
</evidence>
<evidence type="ECO:0000256" key="3">
    <source>
        <dbReference type="ARBA" id="ARBA00022695"/>
    </source>
</evidence>
<protein>
    <recommendedName>
        <fullName evidence="16">Integrase catalytic domain-containing protein</fullName>
    </recommendedName>
</protein>
<dbReference type="InterPro" id="IPR041588">
    <property type="entry name" value="Integrase_H2C2"/>
</dbReference>
<name>A0A9Q3K167_9BASI</name>
<dbReference type="GO" id="GO:0004190">
    <property type="term" value="F:aspartic-type endopeptidase activity"/>
    <property type="evidence" value="ECO:0007669"/>
    <property type="project" value="UniProtKB-KW"/>
</dbReference>
<evidence type="ECO:0000256" key="10">
    <source>
        <dbReference type="ARBA" id="ARBA00022884"/>
    </source>
</evidence>
<dbReference type="EMBL" id="AVOT02090505">
    <property type="protein sequence ID" value="MBW0572653.1"/>
    <property type="molecule type" value="Genomic_DNA"/>
</dbReference>
<evidence type="ECO:0000256" key="11">
    <source>
        <dbReference type="ARBA" id="ARBA00022908"/>
    </source>
</evidence>
<dbReference type="Pfam" id="PF17917">
    <property type="entry name" value="RT_RNaseH"/>
    <property type="match status" value="1"/>
</dbReference>